<reference evidence="1 2" key="2">
    <citation type="submission" date="2018-11" db="EMBL/GenBank/DDBJ databases">
        <authorList>
            <consortium name="Pathogen Informatics"/>
        </authorList>
    </citation>
    <scope>NUCLEOTIDE SEQUENCE [LARGE SCALE GENOMIC DNA]</scope>
</reference>
<organism evidence="3">
    <name type="scientific">Gongylonema pulchrum</name>
    <dbReference type="NCBI Taxonomy" id="637853"/>
    <lineage>
        <taxon>Eukaryota</taxon>
        <taxon>Metazoa</taxon>
        <taxon>Ecdysozoa</taxon>
        <taxon>Nematoda</taxon>
        <taxon>Chromadorea</taxon>
        <taxon>Rhabditida</taxon>
        <taxon>Spirurina</taxon>
        <taxon>Spiruromorpha</taxon>
        <taxon>Spiruroidea</taxon>
        <taxon>Gongylonematidae</taxon>
        <taxon>Gongylonema</taxon>
    </lineage>
</organism>
<evidence type="ECO:0000313" key="3">
    <source>
        <dbReference type="WBParaSite" id="GPUH_0000385501-mRNA-1"/>
    </source>
</evidence>
<keyword evidence="2" id="KW-1185">Reference proteome</keyword>
<protein>
    <submittedName>
        <fullName evidence="3">ANK_REP_REGION domain-containing protein</fullName>
    </submittedName>
</protein>
<dbReference type="EMBL" id="UYRT01006854">
    <property type="protein sequence ID" value="VDK41226.1"/>
    <property type="molecule type" value="Genomic_DNA"/>
</dbReference>
<gene>
    <name evidence="1" type="ORF">GPUH_LOCUS3847</name>
</gene>
<proteinExistence type="predicted"/>
<dbReference type="Proteomes" id="UP000271098">
    <property type="component" value="Unassembled WGS sequence"/>
</dbReference>
<evidence type="ECO:0000313" key="1">
    <source>
        <dbReference type="EMBL" id="VDK41226.1"/>
    </source>
</evidence>
<accession>A0A183D557</accession>
<reference evidence="3" key="1">
    <citation type="submission" date="2016-06" db="UniProtKB">
        <authorList>
            <consortium name="WormBaseParasite"/>
        </authorList>
    </citation>
    <scope>IDENTIFICATION</scope>
</reference>
<dbReference type="WBParaSite" id="GPUH_0000385501-mRNA-1">
    <property type="protein sequence ID" value="GPUH_0000385501-mRNA-1"/>
    <property type="gene ID" value="GPUH_0000385501"/>
</dbReference>
<dbReference type="AlphaFoldDB" id="A0A183D557"/>
<sequence>MKVFTNPEEESNARMMISAAVRSGNGEAAWHFVENPYNLRRDSAPFGDRDIARAKSTSRNGGLYAIRKIFAVAEEMTEPVISMTIGGYSCDVQEIPAKVASQ</sequence>
<name>A0A183D557_9BILA</name>
<evidence type="ECO:0000313" key="2">
    <source>
        <dbReference type="Proteomes" id="UP000271098"/>
    </source>
</evidence>